<dbReference type="GO" id="GO:0016020">
    <property type="term" value="C:membrane"/>
    <property type="evidence" value="ECO:0007669"/>
    <property type="project" value="UniProtKB-SubCell"/>
</dbReference>
<proteinExistence type="predicted"/>
<evidence type="ECO:0000256" key="7">
    <source>
        <dbReference type="PROSITE-ProRule" id="PRU00205"/>
    </source>
</evidence>
<comment type="pathway">
    <text evidence="3">Sphingolipid metabolism.</text>
</comment>
<feature type="transmembrane region" description="Helical" evidence="9">
    <location>
        <begin position="207"/>
        <end position="228"/>
    </location>
</feature>
<feature type="region of interest" description="Disordered" evidence="8">
    <location>
        <begin position="1"/>
        <end position="34"/>
    </location>
</feature>
<organism evidence="11 12">
    <name type="scientific">Geodia barretti</name>
    <name type="common">Barrett's horny sponge</name>
    <dbReference type="NCBI Taxonomy" id="519541"/>
    <lineage>
        <taxon>Eukaryota</taxon>
        <taxon>Metazoa</taxon>
        <taxon>Porifera</taxon>
        <taxon>Demospongiae</taxon>
        <taxon>Heteroscleromorpha</taxon>
        <taxon>Tetractinellida</taxon>
        <taxon>Astrophorina</taxon>
        <taxon>Geodiidae</taxon>
        <taxon>Geodia</taxon>
    </lineage>
</organism>
<evidence type="ECO:0000259" key="10">
    <source>
        <dbReference type="PROSITE" id="PS50922"/>
    </source>
</evidence>
<evidence type="ECO:0000256" key="9">
    <source>
        <dbReference type="SAM" id="Phobius"/>
    </source>
</evidence>
<evidence type="ECO:0000256" key="8">
    <source>
        <dbReference type="SAM" id="MobiDB-lite"/>
    </source>
</evidence>
<dbReference type="PANTHER" id="PTHR12560">
    <property type="entry name" value="LONGEVITY ASSURANCE FACTOR 1 LAG1"/>
    <property type="match status" value="1"/>
</dbReference>
<evidence type="ECO:0000313" key="12">
    <source>
        <dbReference type="Proteomes" id="UP001174909"/>
    </source>
</evidence>
<dbReference type="AlphaFoldDB" id="A0AA35RY90"/>
<feature type="transmembrane region" description="Helical" evidence="9">
    <location>
        <begin position="346"/>
        <end position="366"/>
    </location>
</feature>
<feature type="transmembrane region" description="Helical" evidence="9">
    <location>
        <begin position="291"/>
        <end position="308"/>
    </location>
</feature>
<feature type="transmembrane region" description="Helical" evidence="9">
    <location>
        <begin position="315"/>
        <end position="334"/>
    </location>
</feature>
<gene>
    <name evidence="11" type="ORF">GBAR_LOCUS11367</name>
</gene>
<evidence type="ECO:0000256" key="3">
    <source>
        <dbReference type="ARBA" id="ARBA00004991"/>
    </source>
</evidence>
<feature type="compositionally biased region" description="Basic and acidic residues" evidence="8">
    <location>
        <begin position="1"/>
        <end position="11"/>
    </location>
</feature>
<keyword evidence="5 9" id="KW-1133">Transmembrane helix</keyword>
<evidence type="ECO:0000313" key="11">
    <source>
        <dbReference type="EMBL" id="CAI8018766.1"/>
    </source>
</evidence>
<accession>A0AA35RY90</accession>
<keyword evidence="12" id="KW-1185">Reference proteome</keyword>
<dbReference type="Proteomes" id="UP001174909">
    <property type="component" value="Unassembled WGS sequence"/>
</dbReference>
<feature type="region of interest" description="Disordered" evidence="8">
    <location>
        <begin position="397"/>
        <end position="417"/>
    </location>
</feature>
<protein>
    <submittedName>
        <fullName evidence="11">Ceramide synthase 1</fullName>
    </submittedName>
</protein>
<dbReference type="PANTHER" id="PTHR12560:SF58">
    <property type="entry name" value="CERAMIDE SYNTHASE 1"/>
    <property type="match status" value="1"/>
</dbReference>
<sequence length="417" mass="47563">MRLTRSADRSRSLYRPQATRSVPDLDRCTGSGQASARVNSASSFIPSVPRPGSNMRNPYTLVNVTIERSPLFPNPVTCISDMSGMLASELVRRSPWGAWGQWLSETRDSLELSVNFDPGMILWATLICVVLTLMRAALNRRVFTPLAKSYKLTDESVNKLPESIWKCSVYLITWCWSAYITYDLDILADLGSHWSTWYPGRPVESSIYWLFTFEVGFYIHYTYGMLFLEARRKDFTVLILHHILTIALIVGCYSVRFHIIGVLLIFIHDIGDVFLEGSKSILYFKEQGGKAVHWVVTCANIGFLLFATEYFLFRIYWFVTKALYSALYICLLVYPNGPFYLPFNLMLLALLAMQIFWFSLIIKLLVKVLFLKEELSDVRDIKNEEGESEAATLHVNGGTKTAKLNGSSKAHEDKKKK</sequence>
<feature type="compositionally biased region" description="Polar residues" evidence="8">
    <location>
        <begin position="398"/>
        <end position="408"/>
    </location>
</feature>
<comment type="caution">
    <text evidence="11">The sequence shown here is derived from an EMBL/GenBank/DDBJ whole genome shotgun (WGS) entry which is preliminary data.</text>
</comment>
<reference evidence="11" key="1">
    <citation type="submission" date="2023-03" db="EMBL/GenBank/DDBJ databases">
        <authorList>
            <person name="Steffen K."/>
            <person name="Cardenas P."/>
        </authorList>
    </citation>
    <scope>NUCLEOTIDE SEQUENCE</scope>
</reference>
<dbReference type="EMBL" id="CASHTH010001710">
    <property type="protein sequence ID" value="CAI8018766.1"/>
    <property type="molecule type" value="Genomic_DNA"/>
</dbReference>
<evidence type="ECO:0000256" key="5">
    <source>
        <dbReference type="ARBA" id="ARBA00022989"/>
    </source>
</evidence>
<evidence type="ECO:0000256" key="6">
    <source>
        <dbReference type="ARBA" id="ARBA00023136"/>
    </source>
</evidence>
<evidence type="ECO:0000256" key="1">
    <source>
        <dbReference type="ARBA" id="ARBA00004141"/>
    </source>
</evidence>
<dbReference type="GO" id="GO:0046513">
    <property type="term" value="P:ceramide biosynthetic process"/>
    <property type="evidence" value="ECO:0007669"/>
    <property type="project" value="InterPro"/>
</dbReference>
<keyword evidence="6 7" id="KW-0472">Membrane</keyword>
<feature type="transmembrane region" description="Helical" evidence="9">
    <location>
        <begin position="240"/>
        <end position="267"/>
    </location>
</feature>
<keyword evidence="4 7" id="KW-0812">Transmembrane</keyword>
<evidence type="ECO:0000256" key="4">
    <source>
        <dbReference type="ARBA" id="ARBA00022692"/>
    </source>
</evidence>
<dbReference type="PROSITE" id="PS50922">
    <property type="entry name" value="TLC"/>
    <property type="match status" value="1"/>
</dbReference>
<dbReference type="Pfam" id="PF03798">
    <property type="entry name" value="TRAM_LAG1_CLN8"/>
    <property type="match status" value="1"/>
</dbReference>
<name>A0AA35RY90_GEOBA</name>
<dbReference type="SMART" id="SM00724">
    <property type="entry name" value="TLC"/>
    <property type="match status" value="1"/>
</dbReference>
<feature type="transmembrane region" description="Helical" evidence="9">
    <location>
        <begin position="120"/>
        <end position="138"/>
    </location>
</feature>
<comment type="pathway">
    <text evidence="2">Lipid metabolism; sphingolipid metabolism.</text>
</comment>
<dbReference type="InterPro" id="IPR016439">
    <property type="entry name" value="Lag1/Lac1-like"/>
</dbReference>
<dbReference type="GO" id="GO:0050291">
    <property type="term" value="F:sphingosine N-acyltransferase activity"/>
    <property type="evidence" value="ECO:0007669"/>
    <property type="project" value="InterPro"/>
</dbReference>
<comment type="subcellular location">
    <subcellularLocation>
        <location evidence="1">Membrane</location>
        <topology evidence="1">Multi-pass membrane protein</topology>
    </subcellularLocation>
</comment>
<dbReference type="InterPro" id="IPR006634">
    <property type="entry name" value="TLC-dom"/>
</dbReference>
<feature type="domain" description="TLC" evidence="10">
    <location>
        <begin position="147"/>
        <end position="370"/>
    </location>
</feature>
<evidence type="ECO:0000256" key="2">
    <source>
        <dbReference type="ARBA" id="ARBA00004760"/>
    </source>
</evidence>